<comment type="cofactor">
    <cofactor evidence="1 8">
        <name>heme</name>
        <dbReference type="ChEBI" id="CHEBI:30413"/>
    </cofactor>
</comment>
<dbReference type="AlphaFoldDB" id="A0AAP0IQJ0"/>
<feature type="binding site" description="axial binding residue" evidence="8">
    <location>
        <position position="457"/>
    </location>
    <ligand>
        <name>heme</name>
        <dbReference type="ChEBI" id="CHEBI:30413"/>
    </ligand>
    <ligandPart>
        <name>Fe</name>
        <dbReference type="ChEBI" id="CHEBI:18248"/>
    </ligandPart>
</feature>
<dbReference type="PRINTS" id="PR00385">
    <property type="entry name" value="P450"/>
</dbReference>
<keyword evidence="7 9" id="KW-0503">Monooxygenase</keyword>
<dbReference type="GO" id="GO:0044550">
    <property type="term" value="P:secondary metabolite biosynthetic process"/>
    <property type="evidence" value="ECO:0007669"/>
    <property type="project" value="UniProtKB-ARBA"/>
</dbReference>
<dbReference type="InterPro" id="IPR036396">
    <property type="entry name" value="Cyt_P450_sf"/>
</dbReference>
<dbReference type="FunFam" id="1.10.630.10:FF:000011">
    <property type="entry name" value="Cytochrome P450 83B1"/>
    <property type="match status" value="1"/>
</dbReference>
<evidence type="ECO:0000313" key="12">
    <source>
        <dbReference type="Proteomes" id="UP001419268"/>
    </source>
</evidence>
<keyword evidence="4 8" id="KW-0479">Metal-binding</keyword>
<dbReference type="PRINTS" id="PR00463">
    <property type="entry name" value="EP450I"/>
</dbReference>
<proteinExistence type="inferred from homology"/>
<keyword evidence="3 8" id="KW-0349">Heme</keyword>
<evidence type="ECO:0000256" key="7">
    <source>
        <dbReference type="ARBA" id="ARBA00023033"/>
    </source>
</evidence>
<evidence type="ECO:0000256" key="9">
    <source>
        <dbReference type="RuleBase" id="RU000461"/>
    </source>
</evidence>
<gene>
    <name evidence="11" type="ORF">Scep_017964</name>
</gene>
<dbReference type="GO" id="GO:0016705">
    <property type="term" value="F:oxidoreductase activity, acting on paired donors, with incorporation or reduction of molecular oxygen"/>
    <property type="evidence" value="ECO:0007669"/>
    <property type="project" value="InterPro"/>
</dbReference>
<feature type="transmembrane region" description="Helical" evidence="10">
    <location>
        <begin position="6"/>
        <end position="26"/>
    </location>
</feature>
<evidence type="ECO:0000256" key="2">
    <source>
        <dbReference type="ARBA" id="ARBA00010617"/>
    </source>
</evidence>
<protein>
    <recommendedName>
        <fullName evidence="13">Cytochrome P450</fullName>
    </recommendedName>
</protein>
<evidence type="ECO:0000256" key="4">
    <source>
        <dbReference type="ARBA" id="ARBA00022723"/>
    </source>
</evidence>
<comment type="caution">
    <text evidence="11">The sequence shown here is derived from an EMBL/GenBank/DDBJ whole genome shotgun (WGS) entry which is preliminary data.</text>
</comment>
<dbReference type="GO" id="GO:0004497">
    <property type="term" value="F:monooxygenase activity"/>
    <property type="evidence" value="ECO:0007669"/>
    <property type="project" value="UniProtKB-KW"/>
</dbReference>
<dbReference type="SUPFAM" id="SSF48264">
    <property type="entry name" value="Cytochrome P450"/>
    <property type="match status" value="1"/>
</dbReference>
<accession>A0AAP0IQJ0</accession>
<evidence type="ECO:0000313" key="11">
    <source>
        <dbReference type="EMBL" id="KAK9119871.1"/>
    </source>
</evidence>
<name>A0AAP0IQJ0_9MAGN</name>
<evidence type="ECO:0000256" key="10">
    <source>
        <dbReference type="SAM" id="Phobius"/>
    </source>
</evidence>
<evidence type="ECO:0008006" key="13">
    <source>
        <dbReference type="Google" id="ProtNLM"/>
    </source>
</evidence>
<keyword evidence="10" id="KW-0812">Transmembrane</keyword>
<evidence type="ECO:0000256" key="6">
    <source>
        <dbReference type="ARBA" id="ARBA00023004"/>
    </source>
</evidence>
<evidence type="ECO:0000256" key="8">
    <source>
        <dbReference type="PIRSR" id="PIRSR602401-1"/>
    </source>
</evidence>
<keyword evidence="6 8" id="KW-0408">Iron</keyword>
<keyword evidence="10" id="KW-0472">Membrane</keyword>
<dbReference type="GO" id="GO:0005506">
    <property type="term" value="F:iron ion binding"/>
    <property type="evidence" value="ECO:0007669"/>
    <property type="project" value="InterPro"/>
</dbReference>
<sequence length="516" mass="58917">MGISILISQWLPMLSLAVLIPLLLYIKQRVITKQTKTHLNLQPPGPPKLPIIGNLHQLSALPHRSLFNLSKIYGPIMLLQLGRVPTLVISSAETAREVLRIHDLNFCTRPSLVGAKRLSYDYKDVAFSPYNEYWREMRKMFVLELVSAKRVRSFGSVRAEEVANLVDSVSKCCSSMRPLDLTQELFSLTSRIICRIAFGKSYEGREFDSGRFLEVVYEAMAMLGSFFASDFFPSSSVAWAVDVVTGLRGRLERCFHDFDKFYRQIIDEHLERANYNDHEDKVEEDIIDVLVKIMKDQSSAVPISIDNIKAILMNIFLAAVDTSAVLMVWTMTELARKPALMKKAQEEVRRIVGKKGKVEESDLEQLEYLKMVVKETLRMHPPACLLSPRECMNQCMVNGYNVSPKTRVMVNVWAIGRDPDYWENPDEFWPERFENNDVDYKGQHFEFLPFGGGRRACPGMTMGVLNVELALANLLYCFEWELPSGMKVEDIEMDEGAGLTVHKKSPLLLVPSKYYC</sequence>
<keyword evidence="12" id="KW-1185">Reference proteome</keyword>
<dbReference type="PANTHER" id="PTHR47955:SF19">
    <property type="entry name" value="CYTOCHROME P450 71A9-LIKE ISOFORM X1"/>
    <property type="match status" value="1"/>
</dbReference>
<dbReference type="EMBL" id="JBBNAG010000007">
    <property type="protein sequence ID" value="KAK9119871.1"/>
    <property type="molecule type" value="Genomic_DNA"/>
</dbReference>
<organism evidence="11 12">
    <name type="scientific">Stephania cephalantha</name>
    <dbReference type="NCBI Taxonomy" id="152367"/>
    <lineage>
        <taxon>Eukaryota</taxon>
        <taxon>Viridiplantae</taxon>
        <taxon>Streptophyta</taxon>
        <taxon>Embryophyta</taxon>
        <taxon>Tracheophyta</taxon>
        <taxon>Spermatophyta</taxon>
        <taxon>Magnoliopsida</taxon>
        <taxon>Ranunculales</taxon>
        <taxon>Menispermaceae</taxon>
        <taxon>Menispermoideae</taxon>
        <taxon>Cissampelideae</taxon>
        <taxon>Stephania</taxon>
    </lineage>
</organism>
<dbReference type="InterPro" id="IPR002401">
    <property type="entry name" value="Cyt_P450_E_grp-I"/>
</dbReference>
<dbReference type="Proteomes" id="UP001419268">
    <property type="component" value="Unassembled WGS sequence"/>
</dbReference>
<evidence type="ECO:0000256" key="5">
    <source>
        <dbReference type="ARBA" id="ARBA00023002"/>
    </source>
</evidence>
<evidence type="ECO:0000256" key="1">
    <source>
        <dbReference type="ARBA" id="ARBA00001971"/>
    </source>
</evidence>
<feature type="transmembrane region" description="Helical" evidence="10">
    <location>
        <begin position="311"/>
        <end position="331"/>
    </location>
</feature>
<dbReference type="CDD" id="cd11072">
    <property type="entry name" value="CYP71-like"/>
    <property type="match status" value="1"/>
</dbReference>
<dbReference type="InterPro" id="IPR017972">
    <property type="entry name" value="Cyt_P450_CS"/>
</dbReference>
<dbReference type="PANTHER" id="PTHR47955">
    <property type="entry name" value="CYTOCHROME P450 FAMILY 71 PROTEIN"/>
    <property type="match status" value="1"/>
</dbReference>
<dbReference type="Gene3D" id="1.10.630.10">
    <property type="entry name" value="Cytochrome P450"/>
    <property type="match status" value="1"/>
</dbReference>
<evidence type="ECO:0000256" key="3">
    <source>
        <dbReference type="ARBA" id="ARBA00022617"/>
    </source>
</evidence>
<dbReference type="InterPro" id="IPR001128">
    <property type="entry name" value="Cyt_P450"/>
</dbReference>
<keyword evidence="10" id="KW-1133">Transmembrane helix</keyword>
<comment type="similarity">
    <text evidence="2 9">Belongs to the cytochrome P450 family.</text>
</comment>
<dbReference type="Pfam" id="PF00067">
    <property type="entry name" value="p450"/>
    <property type="match status" value="1"/>
</dbReference>
<dbReference type="PROSITE" id="PS00086">
    <property type="entry name" value="CYTOCHROME_P450"/>
    <property type="match status" value="1"/>
</dbReference>
<dbReference type="GO" id="GO:0020037">
    <property type="term" value="F:heme binding"/>
    <property type="evidence" value="ECO:0007669"/>
    <property type="project" value="InterPro"/>
</dbReference>
<reference evidence="11 12" key="1">
    <citation type="submission" date="2024-01" db="EMBL/GenBank/DDBJ databases">
        <title>Genome assemblies of Stephania.</title>
        <authorList>
            <person name="Yang L."/>
        </authorList>
    </citation>
    <scope>NUCLEOTIDE SEQUENCE [LARGE SCALE GENOMIC DNA]</scope>
    <source>
        <strain evidence="11">JXDWG</strain>
        <tissue evidence="11">Leaf</tissue>
    </source>
</reference>
<keyword evidence="5 9" id="KW-0560">Oxidoreductase</keyword>